<sequence length="52" mass="6064">MFELYDEGLGEQWQHLGDFPDVTSAVDFANGKDVEFFTVYRKNGSSYIYCSW</sequence>
<name>A0A7G4AVU2_9CAUD</name>
<organism evidence="1 3">
    <name type="scientific">Streptomyces phage Coruscant</name>
    <dbReference type="NCBI Taxonomy" id="2739834"/>
    <lineage>
        <taxon>Viruses</taxon>
        <taxon>Duplodnaviria</taxon>
        <taxon>Heunggongvirae</taxon>
        <taxon>Uroviricota</taxon>
        <taxon>Caudoviricetes</taxon>
        <taxon>Stanwilliamsviridae</taxon>
        <taxon>Boydwoodruffvirinae</taxon>
        <taxon>Coruscantvirus</taxon>
        <taxon>Coruscantvirus coruscant</taxon>
    </lineage>
</organism>
<reference evidence="1 3" key="1">
    <citation type="submission" date="2020-07" db="EMBL/GenBank/DDBJ databases">
        <title>Streptomyces phage Genome sequencing and assembly.</title>
        <authorList>
            <person name="Sharma V."/>
            <person name="Hardy A."/>
            <person name="Frunzke J."/>
        </authorList>
    </citation>
    <scope>NUCLEOTIDE SEQUENCE [LARGE SCALE GENOMIC DNA]</scope>
</reference>
<dbReference type="EMBL" id="MT711976">
    <property type="protein sequence ID" value="QMP84356.1"/>
    <property type="molecule type" value="Genomic_DNA"/>
</dbReference>
<accession>A0A7G4AVU2</accession>
<gene>
    <name evidence="1" type="ORF">HUN41_00002</name>
    <name evidence="2" type="ORF">HUN41_00268</name>
</gene>
<protein>
    <submittedName>
        <fullName evidence="1">Uncharacterized protein</fullName>
    </submittedName>
</protein>
<dbReference type="EMBL" id="MT711976">
    <property type="protein sequence ID" value="QMP84132.1"/>
    <property type="molecule type" value="Genomic_DNA"/>
</dbReference>
<evidence type="ECO:0000313" key="2">
    <source>
        <dbReference type="EMBL" id="QMP84356.1"/>
    </source>
</evidence>
<keyword evidence="3" id="KW-1185">Reference proteome</keyword>
<proteinExistence type="predicted"/>
<evidence type="ECO:0000313" key="3">
    <source>
        <dbReference type="Proteomes" id="UP000515922"/>
    </source>
</evidence>
<dbReference type="Proteomes" id="UP000515922">
    <property type="component" value="Segment"/>
</dbReference>
<evidence type="ECO:0000313" key="1">
    <source>
        <dbReference type="EMBL" id="QMP84132.1"/>
    </source>
</evidence>